<name>A0A699H7H0_TANCI</name>
<dbReference type="Pfam" id="PF00078">
    <property type="entry name" value="RVT_1"/>
    <property type="match status" value="1"/>
</dbReference>
<feature type="compositionally biased region" description="Basic residues" evidence="1">
    <location>
        <begin position="268"/>
        <end position="278"/>
    </location>
</feature>
<dbReference type="PANTHER" id="PTHR37984">
    <property type="entry name" value="PROTEIN CBG26694"/>
    <property type="match status" value="1"/>
</dbReference>
<evidence type="ECO:0000256" key="1">
    <source>
        <dbReference type="SAM" id="MobiDB-lite"/>
    </source>
</evidence>
<dbReference type="Gene3D" id="3.30.420.10">
    <property type="entry name" value="Ribonuclease H-like superfamily/Ribonuclease H"/>
    <property type="match status" value="1"/>
</dbReference>
<dbReference type="PANTHER" id="PTHR37984:SF5">
    <property type="entry name" value="PROTEIN NYNRIN-LIKE"/>
    <property type="match status" value="1"/>
</dbReference>
<dbReference type="InterPro" id="IPR043502">
    <property type="entry name" value="DNA/RNA_pol_sf"/>
</dbReference>
<feature type="compositionally biased region" description="Basic and acidic residues" evidence="1">
    <location>
        <begin position="39"/>
        <end position="56"/>
    </location>
</feature>
<dbReference type="EMBL" id="BKCJ010114033">
    <property type="protein sequence ID" value="GEX53423.1"/>
    <property type="molecule type" value="Genomic_DNA"/>
</dbReference>
<dbReference type="SUPFAM" id="SSF53098">
    <property type="entry name" value="Ribonuclease H-like"/>
    <property type="match status" value="1"/>
</dbReference>
<dbReference type="InterPro" id="IPR050951">
    <property type="entry name" value="Retrovirus_Pol_polyprotein"/>
</dbReference>
<feature type="domain" description="Integrase catalytic" evidence="2">
    <location>
        <begin position="827"/>
        <end position="948"/>
    </location>
</feature>
<keyword evidence="3" id="KW-0808">Transferase</keyword>
<dbReference type="Gene3D" id="3.10.10.10">
    <property type="entry name" value="HIV Type 1 Reverse Transcriptase, subunit A, domain 1"/>
    <property type="match status" value="1"/>
</dbReference>
<dbReference type="PROSITE" id="PS50994">
    <property type="entry name" value="INTEGRASE"/>
    <property type="match status" value="1"/>
</dbReference>
<dbReference type="InterPro" id="IPR036397">
    <property type="entry name" value="RNaseH_sf"/>
</dbReference>
<accession>A0A699H7H0</accession>
<organism evidence="3">
    <name type="scientific">Tanacetum cinerariifolium</name>
    <name type="common">Dalmatian daisy</name>
    <name type="synonym">Chrysanthemum cinerariifolium</name>
    <dbReference type="NCBI Taxonomy" id="118510"/>
    <lineage>
        <taxon>Eukaryota</taxon>
        <taxon>Viridiplantae</taxon>
        <taxon>Streptophyta</taxon>
        <taxon>Embryophyta</taxon>
        <taxon>Tracheophyta</taxon>
        <taxon>Spermatophyta</taxon>
        <taxon>Magnoliopsida</taxon>
        <taxon>eudicotyledons</taxon>
        <taxon>Gunneridae</taxon>
        <taxon>Pentapetalae</taxon>
        <taxon>asterids</taxon>
        <taxon>campanulids</taxon>
        <taxon>Asterales</taxon>
        <taxon>Asteraceae</taxon>
        <taxon>Asteroideae</taxon>
        <taxon>Anthemideae</taxon>
        <taxon>Anthemidinae</taxon>
        <taxon>Tanacetum</taxon>
    </lineage>
</organism>
<dbReference type="Gene3D" id="3.30.70.270">
    <property type="match status" value="1"/>
</dbReference>
<evidence type="ECO:0000259" key="2">
    <source>
        <dbReference type="PROSITE" id="PS50994"/>
    </source>
</evidence>
<protein>
    <submittedName>
        <fullName evidence="3">Reverse transcriptase domain-containing protein</fullName>
    </submittedName>
</protein>
<feature type="region of interest" description="Disordered" evidence="1">
    <location>
        <begin position="295"/>
        <end position="315"/>
    </location>
</feature>
<gene>
    <name evidence="3" type="ORF">Tci_325398</name>
</gene>
<keyword evidence="3" id="KW-0695">RNA-directed DNA polymerase</keyword>
<keyword evidence="3" id="KW-0548">Nucleotidyltransferase</keyword>
<dbReference type="SUPFAM" id="SSF56672">
    <property type="entry name" value="DNA/RNA polymerases"/>
    <property type="match status" value="1"/>
</dbReference>
<comment type="caution">
    <text evidence="3">The sequence shown here is derived from an EMBL/GenBank/DDBJ whole genome shotgun (WGS) entry which is preliminary data.</text>
</comment>
<dbReference type="CDD" id="cd01647">
    <property type="entry name" value="RT_LTR"/>
    <property type="match status" value="1"/>
</dbReference>
<feature type="region of interest" description="Disordered" evidence="1">
    <location>
        <begin position="999"/>
        <end position="1019"/>
    </location>
</feature>
<dbReference type="InterPro" id="IPR043128">
    <property type="entry name" value="Rev_trsase/Diguanyl_cyclase"/>
</dbReference>
<evidence type="ECO:0000313" key="3">
    <source>
        <dbReference type="EMBL" id="GEX53423.1"/>
    </source>
</evidence>
<dbReference type="GO" id="GO:0003964">
    <property type="term" value="F:RNA-directed DNA polymerase activity"/>
    <property type="evidence" value="ECO:0007669"/>
    <property type="project" value="UniProtKB-KW"/>
</dbReference>
<dbReference type="InterPro" id="IPR001584">
    <property type="entry name" value="Integrase_cat-core"/>
</dbReference>
<dbReference type="InterPro" id="IPR000477">
    <property type="entry name" value="RT_dom"/>
</dbReference>
<sequence length="1055" mass="121322">MAPTQQDGHGSVTGRSRRPPTDRLTFAEGGNSKIQEVSQHYESRTPNVRGEHERGRRLGCSRSMSGSPEPTIVFFKIRRGRSDSPRNRLGVNEERKEAYSIGWEVKERTCSHTRKAATRVPVQEERNPFPKNVTTKERVHGGQKSSPKVKIAEGTLESRLKKPNSSIEEDDLSQPWVCEETDPFTPRIRYFDFPKKTRMPINVKTYDRSEDPKDHLKIFQAAPKVEQWAMPTWCHMVNSTLTGSARGRGSGFQPGAKENTSGMEATRSRAKAKFRQKGRLHEPVKAGKLSRVIKELKQGSGKKQPKAAKKGEASRKNKAMAILMVQPWQKVARQRVTQSFSPDPKISLPPLGDEDETEGPMIIEAEIGGPEAQPFSSTRVTEEKIKVAIHPEYPEQTIAIGSTLTEEGRRELSKHRLNIREGCPPVRQKKRSQAPKRNKAIQEEVERLVKAGIMKEVHYHSWLSNSTGRWNPSVDTHFKCFLDAYKGYHEIKMTKEDEEKTTFITSQRIFCYSKMPFGLKNARESYQLLINKAFQKQIGRDLEVYVDDLVIKSRTKQEIIKDIEETFKTLRKINTKLNPKKCTFRVEEGMFLGYKVNTKGIKVSREAVSAVLMTEREAKQMLIYFVSRALQDFIVERPEDDSLAASMEVEEELLDPWTLFINGSSFVDGSGAELILTNPEGTKFTYALMFRFDATNNETEYEALISSLRIVLVEELNEKSINEAEVLEMVKEEGNTWMTSIYEYLVKETLHAERKKARAVRLKSRRYTVIDRVLYKKSFLEPWTRSVVVKAIRIGYYRPTMHKEARKVIRECQYCQVYRPVSRDPQQKLTPITYPWPFYKWGIDIAGPFLEGPGKVKFLIVAMDYFTKWIEAKHVATITDNQIKKFVWDNIVCRFSLPSEVISNYGKQFRDNTFKDWCENLNICQRFASVKHPQANGLVERASRSLRDGDTPFSLTYEIEAAIPKETGMPTLWKTEVDMVQNDEALKLNLDLLEVKKRNKHQSARQEARQRWKSTITPKSATQASNQEILYTRAMISAMQKTEGSYALSWKDRMK</sequence>
<dbReference type="AlphaFoldDB" id="A0A699H7H0"/>
<dbReference type="InterPro" id="IPR012337">
    <property type="entry name" value="RNaseH-like_sf"/>
</dbReference>
<dbReference type="GO" id="GO:0015074">
    <property type="term" value="P:DNA integration"/>
    <property type="evidence" value="ECO:0007669"/>
    <property type="project" value="InterPro"/>
</dbReference>
<feature type="region of interest" description="Disordered" evidence="1">
    <location>
        <begin position="245"/>
        <end position="280"/>
    </location>
</feature>
<feature type="region of interest" description="Disordered" evidence="1">
    <location>
        <begin position="1"/>
        <end position="71"/>
    </location>
</feature>
<dbReference type="GO" id="GO:0003676">
    <property type="term" value="F:nucleic acid binding"/>
    <property type="evidence" value="ECO:0007669"/>
    <property type="project" value="InterPro"/>
</dbReference>
<proteinExistence type="predicted"/>
<reference evidence="3" key="1">
    <citation type="journal article" date="2019" name="Sci. Rep.">
        <title>Draft genome of Tanacetum cinerariifolium, the natural source of mosquito coil.</title>
        <authorList>
            <person name="Yamashiro T."/>
            <person name="Shiraishi A."/>
            <person name="Satake H."/>
            <person name="Nakayama K."/>
        </authorList>
    </citation>
    <scope>NUCLEOTIDE SEQUENCE</scope>
</reference>